<gene>
    <name evidence="3" type="ORF">WG926_11895</name>
</gene>
<dbReference type="InterPro" id="IPR002589">
    <property type="entry name" value="Macro_dom"/>
</dbReference>
<dbReference type="EMBL" id="JBBKTW010000004">
    <property type="protein sequence ID" value="MEN2989007.1"/>
    <property type="molecule type" value="Genomic_DNA"/>
</dbReference>
<dbReference type="InterPro" id="IPR050892">
    <property type="entry name" value="ADP-ribose_metab_enzymes"/>
</dbReference>
<sequence length="357" mass="39654">MMRFTQGNLLDAKVDALVNTVNTVGVMGKGIALMFKEAFPENFEAYAAACKRGEVRVGRMFVTERQALIGPRWIINFPTKMHWRHPSQMGWIGDGLDDLRRVIVDRKIRSIAIPPLGSGNGGLAWSSVRPLIESSLGDLPDVDIAVYEPVAAYQNVMKRSGVEDLTPARALIVDLVRRYWALGMDCSILEIQKLAYFLERSIENTGLDNPLRLRFTAHRYGPYAQPLGHLLDALDGSYLHAEKRLADAGPYDLIWADESRRDVVDAYLRSAAKPYLPALKATVDLIDGFESALGLELLATVHWLVDREGVALDARAIRDALASWPSSDQGAAARKQRLFDDRLIGLAVARFERIAAV</sequence>
<organism evidence="3 4">
    <name type="scientific">Tistrella arctica</name>
    <dbReference type="NCBI Taxonomy" id="3133430"/>
    <lineage>
        <taxon>Bacteria</taxon>
        <taxon>Pseudomonadati</taxon>
        <taxon>Pseudomonadota</taxon>
        <taxon>Alphaproteobacteria</taxon>
        <taxon>Geminicoccales</taxon>
        <taxon>Geminicoccaceae</taxon>
        <taxon>Tistrella</taxon>
    </lineage>
</organism>
<dbReference type="SMART" id="SM00506">
    <property type="entry name" value="A1pp"/>
    <property type="match status" value="1"/>
</dbReference>
<dbReference type="PANTHER" id="PTHR12521">
    <property type="entry name" value="PROTEIN C6ORF130"/>
    <property type="match status" value="1"/>
</dbReference>
<keyword evidence="4" id="KW-1185">Reference proteome</keyword>
<name>A0ABU9YJQ4_9PROT</name>
<feature type="domain" description="Macro" evidence="2">
    <location>
        <begin position="1"/>
        <end position="155"/>
    </location>
</feature>
<dbReference type="Pfam" id="PF01661">
    <property type="entry name" value="Macro"/>
    <property type="match status" value="1"/>
</dbReference>
<protein>
    <submittedName>
        <fullName evidence="3">Macro domain-containing protein</fullName>
    </submittedName>
</protein>
<evidence type="ECO:0000256" key="1">
    <source>
        <dbReference type="ARBA" id="ARBA00035885"/>
    </source>
</evidence>
<dbReference type="Proteomes" id="UP001413721">
    <property type="component" value="Unassembled WGS sequence"/>
</dbReference>
<evidence type="ECO:0000313" key="4">
    <source>
        <dbReference type="Proteomes" id="UP001413721"/>
    </source>
</evidence>
<evidence type="ECO:0000313" key="3">
    <source>
        <dbReference type="EMBL" id="MEN2989007.1"/>
    </source>
</evidence>
<comment type="catalytic activity">
    <reaction evidence="1">
        <text>an N-(ADP-alpha-D-ribosyl)-thymidine in DNA + H2O = a thymidine in DNA + ADP-D-ribose</text>
        <dbReference type="Rhea" id="RHEA:71655"/>
        <dbReference type="Rhea" id="RHEA-COMP:13556"/>
        <dbReference type="Rhea" id="RHEA-COMP:18051"/>
        <dbReference type="ChEBI" id="CHEBI:15377"/>
        <dbReference type="ChEBI" id="CHEBI:57967"/>
        <dbReference type="ChEBI" id="CHEBI:137386"/>
        <dbReference type="ChEBI" id="CHEBI:191199"/>
    </reaction>
    <physiologicalReaction direction="left-to-right" evidence="1">
        <dbReference type="Rhea" id="RHEA:71656"/>
    </physiologicalReaction>
</comment>
<accession>A0ABU9YJQ4</accession>
<evidence type="ECO:0000259" key="2">
    <source>
        <dbReference type="PROSITE" id="PS51154"/>
    </source>
</evidence>
<proteinExistence type="predicted"/>
<dbReference type="CDD" id="cd02901">
    <property type="entry name" value="Macro_Poa1p-like"/>
    <property type="match status" value="1"/>
</dbReference>
<dbReference type="InterPro" id="IPR043472">
    <property type="entry name" value="Macro_dom-like"/>
</dbReference>
<comment type="caution">
    <text evidence="3">The sequence shown here is derived from an EMBL/GenBank/DDBJ whole genome shotgun (WGS) entry which is preliminary data.</text>
</comment>
<dbReference type="PANTHER" id="PTHR12521:SF0">
    <property type="entry name" value="ADP-RIBOSE GLYCOHYDROLASE OARD1"/>
    <property type="match status" value="1"/>
</dbReference>
<dbReference type="PROSITE" id="PS51154">
    <property type="entry name" value="MACRO"/>
    <property type="match status" value="1"/>
</dbReference>
<reference evidence="3 4" key="1">
    <citation type="submission" date="2024-03" db="EMBL/GenBank/DDBJ databases">
        <title>High-quality draft genome sequencing of Tistrella sp. BH-R2-4.</title>
        <authorList>
            <person name="Dong C."/>
        </authorList>
    </citation>
    <scope>NUCLEOTIDE SEQUENCE [LARGE SCALE GENOMIC DNA]</scope>
    <source>
        <strain evidence="3 4">BH-R2-4</strain>
    </source>
</reference>
<dbReference type="RefSeq" id="WP_345933748.1">
    <property type="nucleotide sequence ID" value="NZ_JBBKTV010000006.1"/>
</dbReference>
<dbReference type="Gene3D" id="3.40.220.10">
    <property type="entry name" value="Leucine Aminopeptidase, subunit E, domain 1"/>
    <property type="match status" value="1"/>
</dbReference>
<dbReference type="SUPFAM" id="SSF52949">
    <property type="entry name" value="Macro domain-like"/>
    <property type="match status" value="1"/>
</dbReference>